<dbReference type="EC" id="1.5.1.5" evidence="11"/>
<keyword evidence="5 11" id="KW-0378">Hydrolase</keyword>
<keyword evidence="6 11" id="KW-0521">NADP</keyword>
<protein>
    <recommendedName>
        <fullName evidence="11">Bifunctional protein FolD</fullName>
    </recommendedName>
    <domain>
        <recommendedName>
            <fullName evidence="11">Methylenetetrahydrofolate dehydrogenase</fullName>
            <ecNumber evidence="11">1.5.1.5</ecNumber>
        </recommendedName>
    </domain>
    <domain>
        <recommendedName>
            <fullName evidence="11">Methenyltetrahydrofolate cyclohydrolase</fullName>
            <ecNumber evidence="11">3.5.4.9</ecNumber>
        </recommendedName>
    </domain>
</protein>
<dbReference type="PANTHER" id="PTHR48099">
    <property type="entry name" value="C-1-TETRAHYDROFOLATE SYNTHASE, CYTOPLASMIC-RELATED"/>
    <property type="match status" value="1"/>
</dbReference>
<comment type="catalytic activity">
    <reaction evidence="11">
        <text>(6R)-5,10-methenyltetrahydrofolate + H2O = (6R)-10-formyltetrahydrofolate + H(+)</text>
        <dbReference type="Rhea" id="RHEA:23700"/>
        <dbReference type="ChEBI" id="CHEBI:15377"/>
        <dbReference type="ChEBI" id="CHEBI:15378"/>
        <dbReference type="ChEBI" id="CHEBI:57455"/>
        <dbReference type="ChEBI" id="CHEBI:195366"/>
        <dbReference type="EC" id="3.5.4.9"/>
    </reaction>
</comment>
<dbReference type="SUPFAM" id="SSF51735">
    <property type="entry name" value="NAD(P)-binding Rossmann-fold domains"/>
    <property type="match status" value="1"/>
</dbReference>
<dbReference type="GO" id="GO:0000105">
    <property type="term" value="P:L-histidine biosynthetic process"/>
    <property type="evidence" value="ECO:0007669"/>
    <property type="project" value="UniProtKB-KW"/>
</dbReference>
<feature type="binding site" evidence="11">
    <location>
        <position position="227"/>
    </location>
    <ligand>
        <name>NADP(+)</name>
        <dbReference type="ChEBI" id="CHEBI:58349"/>
    </ligand>
</feature>
<evidence type="ECO:0000256" key="8">
    <source>
        <dbReference type="ARBA" id="ARBA00023102"/>
    </source>
</evidence>
<organism evidence="14 15">
    <name type="scientific">Candidatus Magasanikbacteria bacterium GW2011_GWA2_42_32</name>
    <dbReference type="NCBI Taxonomy" id="1619039"/>
    <lineage>
        <taxon>Bacteria</taxon>
        <taxon>Candidatus Magasanikiibacteriota</taxon>
    </lineage>
</organism>
<keyword evidence="3 11" id="KW-0554">One-carbon metabolism</keyword>
<keyword evidence="7 11" id="KW-0560">Oxidoreductase</keyword>
<evidence type="ECO:0000313" key="15">
    <source>
        <dbReference type="Proteomes" id="UP000034837"/>
    </source>
</evidence>
<keyword evidence="4 11" id="KW-0658">Purine biosynthesis</keyword>
<dbReference type="Pfam" id="PF02882">
    <property type="entry name" value="THF_DHG_CYH_C"/>
    <property type="match status" value="1"/>
</dbReference>
<evidence type="ECO:0000259" key="12">
    <source>
        <dbReference type="Pfam" id="PF00763"/>
    </source>
</evidence>
<comment type="catalytic activity">
    <reaction evidence="11">
        <text>(6R)-5,10-methylene-5,6,7,8-tetrahydrofolate + NADP(+) = (6R)-5,10-methenyltetrahydrofolate + NADPH</text>
        <dbReference type="Rhea" id="RHEA:22812"/>
        <dbReference type="ChEBI" id="CHEBI:15636"/>
        <dbReference type="ChEBI" id="CHEBI:57455"/>
        <dbReference type="ChEBI" id="CHEBI:57783"/>
        <dbReference type="ChEBI" id="CHEBI:58349"/>
        <dbReference type="EC" id="1.5.1.5"/>
    </reaction>
</comment>
<evidence type="ECO:0000259" key="13">
    <source>
        <dbReference type="Pfam" id="PF02882"/>
    </source>
</evidence>
<dbReference type="InterPro" id="IPR046346">
    <property type="entry name" value="Aminoacid_DH-like_N_sf"/>
</dbReference>
<comment type="caution">
    <text evidence="11">Lacks conserved residue(s) required for the propagation of feature annotation.</text>
</comment>
<name>A0A0G1A7C6_9BACT</name>
<dbReference type="PRINTS" id="PR00085">
    <property type="entry name" value="THFDHDRGNASE"/>
</dbReference>
<accession>A0A0G1A7C6</accession>
<dbReference type="InterPro" id="IPR020631">
    <property type="entry name" value="THF_DH/CycHdrlase_NAD-bd_dom"/>
</dbReference>
<dbReference type="Pfam" id="PF00763">
    <property type="entry name" value="THF_DHG_CYH"/>
    <property type="match status" value="1"/>
</dbReference>
<comment type="function">
    <text evidence="11">Catalyzes the oxidation of 5,10-methylenetetrahydrofolate to 5,10-methenyltetrahydrofolate and then the hydrolysis of 5,10-methenyltetrahydrofolate to 10-formyltetrahydrofolate.</text>
</comment>
<dbReference type="HAMAP" id="MF_01576">
    <property type="entry name" value="THF_DHG_CYH"/>
    <property type="match status" value="1"/>
</dbReference>
<feature type="binding site" evidence="11">
    <location>
        <begin position="162"/>
        <end position="164"/>
    </location>
    <ligand>
        <name>NADP(+)</name>
        <dbReference type="ChEBI" id="CHEBI:58349"/>
    </ligand>
</feature>
<dbReference type="PATRIC" id="fig|1619039.3.peg.576"/>
<comment type="caution">
    <text evidence="14">The sequence shown here is derived from an EMBL/GenBank/DDBJ whole genome shotgun (WGS) entry which is preliminary data.</text>
</comment>
<dbReference type="UniPathway" id="UPA00193"/>
<dbReference type="Gene3D" id="3.40.50.720">
    <property type="entry name" value="NAD(P)-binding Rossmann-like Domain"/>
    <property type="match status" value="1"/>
</dbReference>
<dbReference type="GO" id="GO:0009086">
    <property type="term" value="P:methionine biosynthetic process"/>
    <property type="evidence" value="ECO:0007669"/>
    <property type="project" value="UniProtKB-KW"/>
</dbReference>
<keyword evidence="10 11" id="KW-0511">Multifunctional enzyme</keyword>
<evidence type="ECO:0000256" key="11">
    <source>
        <dbReference type="HAMAP-Rule" id="MF_01576"/>
    </source>
</evidence>
<dbReference type="GO" id="GO:0035999">
    <property type="term" value="P:tetrahydrofolate interconversion"/>
    <property type="evidence" value="ECO:0007669"/>
    <property type="project" value="UniProtKB-UniRule"/>
</dbReference>
<reference evidence="14 15" key="1">
    <citation type="journal article" date="2015" name="Nature">
        <title>rRNA introns, odd ribosomes, and small enigmatic genomes across a large radiation of phyla.</title>
        <authorList>
            <person name="Brown C.T."/>
            <person name="Hug L.A."/>
            <person name="Thomas B.C."/>
            <person name="Sharon I."/>
            <person name="Castelle C.J."/>
            <person name="Singh A."/>
            <person name="Wilkins M.J."/>
            <person name="Williams K.H."/>
            <person name="Banfield J.F."/>
        </authorList>
    </citation>
    <scope>NUCLEOTIDE SEQUENCE [LARGE SCALE GENOMIC DNA]</scope>
</reference>
<dbReference type="GO" id="GO:0004488">
    <property type="term" value="F:methylenetetrahydrofolate dehydrogenase (NADP+) activity"/>
    <property type="evidence" value="ECO:0007669"/>
    <property type="project" value="UniProtKB-UniRule"/>
</dbReference>
<keyword evidence="9 11" id="KW-0486">Methionine biosynthesis</keyword>
<sequence>MNIIDGKKIAQKIRKDLKKKILLSPIKPGLGVILVGNDPASKLYVSLKERACREAGIKFKKILFPAKISTEKIIKQIALLNRSKSIHGIIVQLPLPLHLPTNKIIDTIDPLKDVDGFHPKNIQKIMGGKKIVEPVLTKAIWQLIRTALKNKNGQGLKCAILGKSDVFLFPLQIILKNKGLDVDRFNLKNIKVKNLKKYDIVVVAVGRPDFLNGSMFKKGAIVIDVGINKSKNGQIIGDVNFSTTLSVKGWITPVPGGVGPLTVAMLLENTYLLFKKQYGLHKS</sequence>
<dbReference type="GO" id="GO:0005829">
    <property type="term" value="C:cytosol"/>
    <property type="evidence" value="ECO:0007669"/>
    <property type="project" value="TreeGrafter"/>
</dbReference>
<evidence type="ECO:0000256" key="3">
    <source>
        <dbReference type="ARBA" id="ARBA00022563"/>
    </source>
</evidence>
<dbReference type="InterPro" id="IPR036291">
    <property type="entry name" value="NAD(P)-bd_dom_sf"/>
</dbReference>
<evidence type="ECO:0000313" key="14">
    <source>
        <dbReference type="EMBL" id="KKS56925.1"/>
    </source>
</evidence>
<evidence type="ECO:0000256" key="7">
    <source>
        <dbReference type="ARBA" id="ARBA00023002"/>
    </source>
</evidence>
<keyword evidence="11" id="KW-0028">Amino-acid biosynthesis</keyword>
<dbReference type="Gene3D" id="3.40.50.10860">
    <property type="entry name" value="Leucine Dehydrogenase, chain A, domain 1"/>
    <property type="match status" value="1"/>
</dbReference>
<comment type="pathway">
    <text evidence="1 11">One-carbon metabolism; tetrahydrofolate interconversion.</text>
</comment>
<dbReference type="PANTHER" id="PTHR48099:SF5">
    <property type="entry name" value="C-1-TETRAHYDROFOLATE SYNTHASE, CYTOPLASMIC"/>
    <property type="match status" value="1"/>
</dbReference>
<dbReference type="EC" id="3.5.4.9" evidence="11"/>
<evidence type="ECO:0000256" key="6">
    <source>
        <dbReference type="ARBA" id="ARBA00022857"/>
    </source>
</evidence>
<keyword evidence="8 11" id="KW-0368">Histidine biosynthesis</keyword>
<comment type="similarity">
    <text evidence="11">Belongs to the tetrahydrofolate dehydrogenase/cyclohydrolase family.</text>
</comment>
<comment type="subunit">
    <text evidence="2 11">Homodimer.</text>
</comment>
<evidence type="ECO:0000256" key="9">
    <source>
        <dbReference type="ARBA" id="ARBA00023167"/>
    </source>
</evidence>
<evidence type="ECO:0000256" key="10">
    <source>
        <dbReference type="ARBA" id="ARBA00023268"/>
    </source>
</evidence>
<evidence type="ECO:0000256" key="1">
    <source>
        <dbReference type="ARBA" id="ARBA00004777"/>
    </source>
</evidence>
<proteinExistence type="inferred from homology"/>
<dbReference type="GO" id="GO:0004477">
    <property type="term" value="F:methenyltetrahydrofolate cyclohydrolase activity"/>
    <property type="evidence" value="ECO:0007669"/>
    <property type="project" value="UniProtKB-UniRule"/>
</dbReference>
<gene>
    <name evidence="11" type="primary">folD</name>
    <name evidence="14" type="ORF">UV20_C0004G0021</name>
</gene>
<feature type="domain" description="Tetrahydrofolate dehydrogenase/cyclohydrolase NAD(P)-binding" evidence="13">
    <location>
        <begin position="137"/>
        <end position="277"/>
    </location>
</feature>
<evidence type="ECO:0000256" key="5">
    <source>
        <dbReference type="ARBA" id="ARBA00022801"/>
    </source>
</evidence>
<dbReference type="InterPro" id="IPR020630">
    <property type="entry name" value="THF_DH/CycHdrlase_cat_dom"/>
</dbReference>
<dbReference type="InterPro" id="IPR020867">
    <property type="entry name" value="THF_DH/CycHdrlase_CS"/>
</dbReference>
<dbReference type="GO" id="GO:0006164">
    <property type="term" value="P:purine nucleotide biosynthetic process"/>
    <property type="evidence" value="ECO:0007669"/>
    <property type="project" value="UniProtKB-KW"/>
</dbReference>
<dbReference type="PROSITE" id="PS00766">
    <property type="entry name" value="THF_DHG_CYH_1"/>
    <property type="match status" value="1"/>
</dbReference>
<evidence type="ECO:0000256" key="4">
    <source>
        <dbReference type="ARBA" id="ARBA00022755"/>
    </source>
</evidence>
<dbReference type="AlphaFoldDB" id="A0A0G1A7C6"/>
<feature type="domain" description="Tetrahydrofolate dehydrogenase/cyclohydrolase catalytic" evidence="12">
    <location>
        <begin position="4"/>
        <end position="115"/>
    </location>
</feature>
<dbReference type="Proteomes" id="UP000034837">
    <property type="component" value="Unassembled WGS sequence"/>
</dbReference>
<dbReference type="EMBL" id="LCDO01000004">
    <property type="protein sequence ID" value="KKS56925.1"/>
    <property type="molecule type" value="Genomic_DNA"/>
</dbReference>
<dbReference type="InterPro" id="IPR000672">
    <property type="entry name" value="THF_DH/CycHdrlase"/>
</dbReference>
<dbReference type="FunFam" id="3.40.50.10860:FF:000005">
    <property type="entry name" value="C-1-tetrahydrofolate synthase, cytoplasmic, putative"/>
    <property type="match status" value="1"/>
</dbReference>
<evidence type="ECO:0000256" key="2">
    <source>
        <dbReference type="ARBA" id="ARBA00011738"/>
    </source>
</evidence>
<dbReference type="SUPFAM" id="SSF53223">
    <property type="entry name" value="Aminoacid dehydrogenase-like, N-terminal domain"/>
    <property type="match status" value="1"/>
</dbReference>